<evidence type="ECO:0000256" key="1">
    <source>
        <dbReference type="ARBA" id="ARBA00001255"/>
    </source>
</evidence>
<evidence type="ECO:0000259" key="5">
    <source>
        <dbReference type="Pfam" id="PF03537"/>
    </source>
</evidence>
<evidence type="ECO:0000313" key="7">
    <source>
        <dbReference type="Proteomes" id="UP001498476"/>
    </source>
</evidence>
<comment type="caution">
    <text evidence="6">The sequence shown here is derived from an EMBL/GenBank/DDBJ whole genome shotgun (WGS) entry which is preliminary data.</text>
</comment>
<dbReference type="PANTHER" id="PTHR35273">
    <property type="entry name" value="ALPHA-1,4 POLYGALACTOSAMINIDASE, PUTATIVE (AFU_ORTHOLOGUE AFUA_3G07890)-RELATED"/>
    <property type="match status" value="1"/>
</dbReference>
<feature type="domain" description="Glycoside-hydrolase family GH114 TIM-barrel" evidence="5">
    <location>
        <begin position="95"/>
        <end position="333"/>
    </location>
</feature>
<name>A0ABR1GJD2_9HYPO</name>
<feature type="compositionally biased region" description="Low complexity" evidence="3">
    <location>
        <begin position="72"/>
        <end position="85"/>
    </location>
</feature>
<keyword evidence="4" id="KW-0472">Membrane</keyword>
<feature type="transmembrane region" description="Helical" evidence="4">
    <location>
        <begin position="34"/>
        <end position="55"/>
    </location>
</feature>
<dbReference type="PANTHER" id="PTHR35273:SF2">
    <property type="entry name" value="ALPHA-GALACTOSIDASE"/>
    <property type="match status" value="1"/>
</dbReference>
<keyword evidence="4" id="KW-1133">Transmembrane helix</keyword>
<proteinExistence type="predicted"/>
<dbReference type="Proteomes" id="UP001498476">
    <property type="component" value="Unassembled WGS sequence"/>
</dbReference>
<keyword evidence="4" id="KW-0812">Transmembrane</keyword>
<organism evidence="6 7">
    <name type="scientific">Neonectria punicea</name>
    <dbReference type="NCBI Taxonomy" id="979145"/>
    <lineage>
        <taxon>Eukaryota</taxon>
        <taxon>Fungi</taxon>
        <taxon>Dikarya</taxon>
        <taxon>Ascomycota</taxon>
        <taxon>Pezizomycotina</taxon>
        <taxon>Sordariomycetes</taxon>
        <taxon>Hypocreomycetidae</taxon>
        <taxon>Hypocreales</taxon>
        <taxon>Nectriaceae</taxon>
        <taxon>Neonectria</taxon>
    </lineage>
</organism>
<dbReference type="InterPro" id="IPR004352">
    <property type="entry name" value="GH114_TIM-barrel"/>
</dbReference>
<evidence type="ECO:0000313" key="6">
    <source>
        <dbReference type="EMBL" id="KAK7398241.1"/>
    </source>
</evidence>
<protein>
    <recommendedName>
        <fullName evidence="2">alpha-galactosidase</fullName>
        <ecNumber evidence="2">3.2.1.22</ecNumber>
    </recommendedName>
</protein>
<accession>A0ABR1GJD2</accession>
<evidence type="ECO:0000256" key="3">
    <source>
        <dbReference type="SAM" id="MobiDB-lite"/>
    </source>
</evidence>
<dbReference type="Gene3D" id="3.20.20.70">
    <property type="entry name" value="Aldolase class I"/>
    <property type="match status" value="1"/>
</dbReference>
<dbReference type="EMBL" id="JAZAVJ010000360">
    <property type="protein sequence ID" value="KAK7398241.1"/>
    <property type="molecule type" value="Genomic_DNA"/>
</dbReference>
<keyword evidence="7" id="KW-1185">Reference proteome</keyword>
<dbReference type="InterPro" id="IPR017853">
    <property type="entry name" value="GH"/>
</dbReference>
<comment type="catalytic activity">
    <reaction evidence="1">
        <text>Hydrolysis of terminal, non-reducing alpha-D-galactose residues in alpha-D-galactosides, including galactose oligosaccharides, galactomannans and galactolipids.</text>
        <dbReference type="EC" id="3.2.1.22"/>
    </reaction>
</comment>
<evidence type="ECO:0000256" key="2">
    <source>
        <dbReference type="ARBA" id="ARBA00012755"/>
    </source>
</evidence>
<dbReference type="SUPFAM" id="SSF51445">
    <property type="entry name" value="(Trans)glycosidases"/>
    <property type="match status" value="1"/>
</dbReference>
<evidence type="ECO:0000256" key="4">
    <source>
        <dbReference type="SAM" id="Phobius"/>
    </source>
</evidence>
<dbReference type="EC" id="3.2.1.22" evidence="2"/>
<reference evidence="6 7" key="1">
    <citation type="journal article" date="2025" name="Microbiol. Resour. Announc.">
        <title>Draft genome sequences for Neonectria magnoliae and Neonectria punicea, canker pathogens of Liriodendron tulipifera and Acer saccharum in West Virginia.</title>
        <authorList>
            <person name="Petronek H.M."/>
            <person name="Kasson M.T."/>
            <person name="Metheny A.M."/>
            <person name="Stauder C.M."/>
            <person name="Lovett B."/>
            <person name="Lynch S.C."/>
            <person name="Garnas J.R."/>
            <person name="Kasson L.R."/>
            <person name="Stajich J.E."/>
        </authorList>
    </citation>
    <scope>NUCLEOTIDE SEQUENCE [LARGE SCALE GENOMIC DNA]</scope>
    <source>
        <strain evidence="6 7">NRRL 64653</strain>
    </source>
</reference>
<dbReference type="Pfam" id="PF03537">
    <property type="entry name" value="Glyco_hydro_114"/>
    <property type="match status" value="1"/>
</dbReference>
<dbReference type="InterPro" id="IPR013785">
    <property type="entry name" value="Aldolase_TIM"/>
</dbReference>
<sequence length="350" mass="37773">MSTTDAGSTTAVMTEAKPAVAGKSKAAWPLWKKITVVGVALVVVIALAVGLGVGLTRGKDGDGDGDSDSDNSNDGNDSSSDENNSTVWQPAVGASWQIILKYPIAITDDSTDNLAPDTDIWDVDLYDNDKSVFDTLRDAGKRVICYFSAGSWEDWRDDAGDFAKADLGKDLDGWEGEKWLNVSSPQVRSIMKTRIKLASEKGCSAIDPDNVDGYQNKNGLGLTEADAISYIKFLSAEAAQYNMSTGLKNAGDIIDDVLDHVHFSVNEQCIQYGECETFAAFIAADKPVFNIEYPDKAPEVSDKEKAVICSDTGKAKGSDKFSKVIKKMILDGWVEYCGSSKTYTTKTDTQ</sequence>
<gene>
    <name evidence="6" type="ORF">QQX98_012391</name>
</gene>
<feature type="region of interest" description="Disordered" evidence="3">
    <location>
        <begin position="58"/>
        <end position="87"/>
    </location>
</feature>